<sequence length="85" mass="9691">MSAFRKADTTDKFVRAQAMSAIFHHIPRPSALGFDIGRTLISVNVDKVPRMTVSQYAPPQYPPWIVRIGRQVPRKTTDTHPKLLY</sequence>
<comment type="caution">
    <text evidence="1">The sequence shown here is derived from an EMBL/GenBank/DDBJ whole genome shotgun (WGS) entry which is preliminary data.</text>
</comment>
<accession>A0AAJ0LM15</accession>
<name>A0AAJ0LM15_9PSED</name>
<dbReference type="AlphaFoldDB" id="A0AAJ0LM15"/>
<evidence type="ECO:0000313" key="1">
    <source>
        <dbReference type="EMBL" id="KTT19036.1"/>
    </source>
</evidence>
<organism evidence="1 2">
    <name type="scientific">Pseudomonas parafulva</name>
    <dbReference type="NCBI Taxonomy" id="157782"/>
    <lineage>
        <taxon>Bacteria</taxon>
        <taxon>Pseudomonadati</taxon>
        <taxon>Pseudomonadota</taxon>
        <taxon>Gammaproteobacteria</taxon>
        <taxon>Pseudomonadales</taxon>
        <taxon>Pseudomonadaceae</taxon>
        <taxon>Pseudomonas</taxon>
    </lineage>
</organism>
<proteinExistence type="predicted"/>
<dbReference type="EMBL" id="LDSN01000012">
    <property type="protein sequence ID" value="KTT19036.1"/>
    <property type="molecule type" value="Genomic_DNA"/>
</dbReference>
<evidence type="ECO:0000313" key="2">
    <source>
        <dbReference type="Proteomes" id="UP000071644"/>
    </source>
</evidence>
<gene>
    <name evidence="1" type="ORF">NS96R_05590</name>
</gene>
<reference evidence="1 2" key="1">
    <citation type="journal article" date="2016" name="Front. Microbiol.">
        <title>Genomic Resource of Rice Seed Associated Bacteria.</title>
        <authorList>
            <person name="Midha S."/>
            <person name="Bansal K."/>
            <person name="Sharma S."/>
            <person name="Kumar N."/>
            <person name="Patil P.P."/>
            <person name="Chaudhry V."/>
            <person name="Patil P.B."/>
        </authorList>
    </citation>
    <scope>NUCLEOTIDE SEQUENCE [LARGE SCALE GENOMIC DNA]</scope>
    <source>
        <strain evidence="1 2">NS96</strain>
    </source>
</reference>
<protein>
    <submittedName>
        <fullName evidence="1">Uncharacterized protein</fullName>
    </submittedName>
</protein>
<dbReference type="Proteomes" id="UP000071644">
    <property type="component" value="Unassembled WGS sequence"/>
</dbReference>